<dbReference type="Gramene" id="ONIVA01G14130.1">
    <property type="protein sequence ID" value="ONIVA01G14130.1"/>
    <property type="gene ID" value="ONIVA01G14130"/>
</dbReference>
<name>A0A0E0FK99_ORYNI</name>
<dbReference type="AlphaFoldDB" id="A0A0E0FK99"/>
<keyword evidence="2" id="KW-1185">Reference proteome</keyword>
<evidence type="ECO:0000313" key="2">
    <source>
        <dbReference type="Proteomes" id="UP000006591"/>
    </source>
</evidence>
<reference evidence="1" key="1">
    <citation type="submission" date="2015-04" db="UniProtKB">
        <authorList>
            <consortium name="EnsemblPlants"/>
        </authorList>
    </citation>
    <scope>IDENTIFICATION</scope>
    <source>
        <strain evidence="1">SL10</strain>
    </source>
</reference>
<dbReference type="HOGENOM" id="CLU_1985157_0_0_1"/>
<accession>A0A0E0FK99</accession>
<protein>
    <submittedName>
        <fullName evidence="1">Uncharacterized protein</fullName>
    </submittedName>
</protein>
<dbReference type="Proteomes" id="UP000006591">
    <property type="component" value="Chromosome 1"/>
</dbReference>
<evidence type="ECO:0000313" key="1">
    <source>
        <dbReference type="EnsemblPlants" id="ONIVA01G14130.1"/>
    </source>
</evidence>
<reference evidence="1" key="2">
    <citation type="submission" date="2018-04" db="EMBL/GenBank/DDBJ databases">
        <title>OnivRS2 (Oryza nivara Reference Sequence Version 2).</title>
        <authorList>
            <person name="Zhang J."/>
            <person name="Kudrna D."/>
            <person name="Lee S."/>
            <person name="Talag J."/>
            <person name="Rajasekar S."/>
            <person name="Welchert J."/>
            <person name="Hsing Y.-I."/>
            <person name="Wing R.A."/>
        </authorList>
    </citation>
    <scope>NUCLEOTIDE SEQUENCE [LARGE SCALE GENOMIC DNA]</scope>
</reference>
<proteinExistence type="predicted"/>
<sequence length="126" mass="14295">MCLGAVGVWVAETVELLCRLCVITIEGRRIEGREEEDQVGTGVEVAIRLRRSIFRGNDIRWGIATNEGEVASAYILDEQEKEALKEIVSKGAENLQKRTREASEHHEKAELGRVSYQEFPLTKRLR</sequence>
<dbReference type="EnsemblPlants" id="ONIVA01G14130.1">
    <property type="protein sequence ID" value="ONIVA01G14130.1"/>
    <property type="gene ID" value="ONIVA01G14130"/>
</dbReference>
<organism evidence="1">
    <name type="scientific">Oryza nivara</name>
    <name type="common">Indian wild rice</name>
    <name type="synonym">Oryza sativa f. spontanea</name>
    <dbReference type="NCBI Taxonomy" id="4536"/>
    <lineage>
        <taxon>Eukaryota</taxon>
        <taxon>Viridiplantae</taxon>
        <taxon>Streptophyta</taxon>
        <taxon>Embryophyta</taxon>
        <taxon>Tracheophyta</taxon>
        <taxon>Spermatophyta</taxon>
        <taxon>Magnoliopsida</taxon>
        <taxon>Liliopsida</taxon>
        <taxon>Poales</taxon>
        <taxon>Poaceae</taxon>
        <taxon>BOP clade</taxon>
        <taxon>Oryzoideae</taxon>
        <taxon>Oryzeae</taxon>
        <taxon>Oryzinae</taxon>
        <taxon>Oryza</taxon>
    </lineage>
</organism>